<evidence type="ECO:0000256" key="1">
    <source>
        <dbReference type="ARBA" id="ARBA00004117"/>
    </source>
</evidence>
<dbReference type="InterPro" id="IPR006182">
    <property type="entry name" value="FliF_N_dom"/>
</dbReference>
<evidence type="ECO:0000256" key="8">
    <source>
        <dbReference type="ARBA" id="ARBA00023143"/>
    </source>
</evidence>
<feature type="domain" description="Flagellar M-ring N-terminal" evidence="11">
    <location>
        <begin position="38"/>
        <end position="207"/>
    </location>
</feature>
<feature type="region of interest" description="Disordered" evidence="9">
    <location>
        <begin position="274"/>
        <end position="332"/>
    </location>
</feature>
<evidence type="ECO:0000256" key="9">
    <source>
        <dbReference type="SAM" id="MobiDB-lite"/>
    </source>
</evidence>
<keyword evidence="8" id="KW-0975">Bacterial flagellum</keyword>
<feature type="transmembrane region" description="Helical" evidence="10">
    <location>
        <begin position="420"/>
        <end position="441"/>
    </location>
</feature>
<evidence type="ECO:0000256" key="4">
    <source>
        <dbReference type="ARBA" id="ARBA00022475"/>
    </source>
</evidence>
<evidence type="ECO:0000256" key="6">
    <source>
        <dbReference type="ARBA" id="ARBA00022989"/>
    </source>
</evidence>
<dbReference type="InterPro" id="IPR000067">
    <property type="entry name" value="FlgMring_FliF"/>
</dbReference>
<dbReference type="Gene3D" id="3.30.300.30">
    <property type="match status" value="1"/>
</dbReference>
<keyword evidence="13" id="KW-0966">Cell projection</keyword>
<evidence type="ECO:0000256" key="2">
    <source>
        <dbReference type="ARBA" id="ARBA00004651"/>
    </source>
</evidence>
<dbReference type="Pfam" id="PF08345">
    <property type="entry name" value="YscJ_FliF_C"/>
    <property type="match status" value="1"/>
</dbReference>
<proteinExistence type="inferred from homology"/>
<keyword evidence="7 10" id="KW-0472">Membrane</keyword>
<feature type="compositionally biased region" description="Low complexity" evidence="9">
    <location>
        <begin position="274"/>
        <end position="286"/>
    </location>
</feature>
<comment type="caution">
    <text evidence="13">The sequence shown here is derived from an EMBL/GenBank/DDBJ whole genome shotgun (WGS) entry which is preliminary data.</text>
</comment>
<sequence length="537" mass="56785">MQQMMSLWSALDMRRRVIVLVATLAMFAAVLGLSRMAATPSMALLYSGLESRAAGDVVKSLDAKAVKYDVRGDSIWVDATQRDQLRMTLATEGLPANGGAGYELLDGISGFGTTSQMFDATYWRAKEGELARTIATSPTIRAARVYISAAQSQPFRHDVKPTASVMVTTSQGRLSMLEAKAIRYLVASAVAGLQPSDVAVIDSVGGLILSGDDAAAAASSGADRAAALKRDITNLLEARVGPGKAVVAVNIETVTDHESIVQKTFDPAGRVAISTDTQDQSTSSTDKGSGAVTVASNLPNGAANNNGSTSQSQNKDTHERTNYEVSTTQRELVKPPGAVSKLSVAVLLDGLRSVDANGKEVWTPRPADEIAALHDLVASAVGYDEKRGDVITIKSLAFEPISPLGTSSGSSFLARMNIDAMSAIQLAVLAIVALVMGVFVIRPILTSSRARALPALGRPDNAPGSNGVGRVLTGEIDDGTYMPDRMNLVSNEEQDGVMGQVADGDPVLRLRRLIADRQSETIEILRNWVEDREETVS</sequence>
<dbReference type="InterPro" id="IPR045851">
    <property type="entry name" value="AMP-bd_C_sf"/>
</dbReference>
<dbReference type="PIRSF" id="PIRSF004862">
    <property type="entry name" value="FliF"/>
    <property type="match status" value="1"/>
</dbReference>
<dbReference type="PANTHER" id="PTHR30046">
    <property type="entry name" value="FLAGELLAR M-RING PROTEIN"/>
    <property type="match status" value="1"/>
</dbReference>
<feature type="compositionally biased region" description="Polar residues" evidence="9">
    <location>
        <begin position="294"/>
        <end position="314"/>
    </location>
</feature>
<gene>
    <name evidence="13" type="primary">fliF_12</name>
    <name evidence="13" type="ORF">GALL_377070</name>
</gene>
<evidence type="ECO:0000256" key="3">
    <source>
        <dbReference type="ARBA" id="ARBA00007971"/>
    </source>
</evidence>
<keyword evidence="13" id="KW-0969">Cilium</keyword>
<comment type="similarity">
    <text evidence="3">Belongs to the FliF family.</text>
</comment>
<evidence type="ECO:0000313" key="13">
    <source>
        <dbReference type="EMBL" id="OIQ80530.1"/>
    </source>
</evidence>
<dbReference type="Pfam" id="PF01514">
    <property type="entry name" value="YscJ_FliF"/>
    <property type="match status" value="1"/>
</dbReference>
<accession>A0A1J5QBG9</accession>
<organism evidence="13">
    <name type="scientific">mine drainage metagenome</name>
    <dbReference type="NCBI Taxonomy" id="410659"/>
    <lineage>
        <taxon>unclassified sequences</taxon>
        <taxon>metagenomes</taxon>
        <taxon>ecological metagenomes</taxon>
    </lineage>
</organism>
<evidence type="ECO:0000259" key="11">
    <source>
        <dbReference type="Pfam" id="PF01514"/>
    </source>
</evidence>
<dbReference type="EMBL" id="MLJW01001048">
    <property type="protein sequence ID" value="OIQ80530.1"/>
    <property type="molecule type" value="Genomic_DNA"/>
</dbReference>
<keyword evidence="6 10" id="KW-1133">Transmembrane helix</keyword>
<evidence type="ECO:0000256" key="7">
    <source>
        <dbReference type="ARBA" id="ARBA00023136"/>
    </source>
</evidence>
<dbReference type="PANTHER" id="PTHR30046:SF0">
    <property type="entry name" value="FLAGELLAR M-RING PROTEIN"/>
    <property type="match status" value="1"/>
</dbReference>
<dbReference type="InterPro" id="IPR013556">
    <property type="entry name" value="Flag_M-ring_C"/>
</dbReference>
<dbReference type="GO" id="GO:0009431">
    <property type="term" value="C:bacterial-type flagellum basal body, MS ring"/>
    <property type="evidence" value="ECO:0007669"/>
    <property type="project" value="InterPro"/>
</dbReference>
<comment type="subcellular location">
    <subcellularLocation>
        <location evidence="1">Bacterial flagellum basal body</location>
    </subcellularLocation>
    <subcellularLocation>
        <location evidence="2">Cell membrane</location>
        <topology evidence="2">Multi-pass membrane protein</topology>
    </subcellularLocation>
</comment>
<dbReference type="AlphaFoldDB" id="A0A1J5QBG9"/>
<reference evidence="13" key="1">
    <citation type="submission" date="2016-10" db="EMBL/GenBank/DDBJ databases">
        <title>Sequence of Gallionella enrichment culture.</title>
        <authorList>
            <person name="Poehlein A."/>
            <person name="Muehling M."/>
            <person name="Daniel R."/>
        </authorList>
    </citation>
    <scope>NUCLEOTIDE SEQUENCE</scope>
</reference>
<feature type="domain" description="Flagellar M-ring C-terminal" evidence="12">
    <location>
        <begin position="236"/>
        <end position="398"/>
    </location>
</feature>
<keyword evidence="4" id="KW-1003">Cell membrane</keyword>
<dbReference type="PRINTS" id="PR01009">
    <property type="entry name" value="FLGMRINGFLIF"/>
</dbReference>
<dbReference type="NCBIfam" id="TIGR00206">
    <property type="entry name" value="fliF"/>
    <property type="match status" value="1"/>
</dbReference>
<keyword evidence="13" id="KW-0282">Flagellum</keyword>
<dbReference type="GO" id="GO:0003774">
    <property type="term" value="F:cytoskeletal motor activity"/>
    <property type="evidence" value="ECO:0007669"/>
    <property type="project" value="InterPro"/>
</dbReference>
<keyword evidence="5 10" id="KW-0812">Transmembrane</keyword>
<evidence type="ECO:0000256" key="10">
    <source>
        <dbReference type="SAM" id="Phobius"/>
    </source>
</evidence>
<dbReference type="GO" id="GO:0005886">
    <property type="term" value="C:plasma membrane"/>
    <property type="evidence" value="ECO:0007669"/>
    <property type="project" value="UniProtKB-SubCell"/>
</dbReference>
<evidence type="ECO:0000259" key="12">
    <source>
        <dbReference type="Pfam" id="PF08345"/>
    </source>
</evidence>
<evidence type="ECO:0000256" key="5">
    <source>
        <dbReference type="ARBA" id="ARBA00022692"/>
    </source>
</evidence>
<dbReference type="GO" id="GO:0071973">
    <property type="term" value="P:bacterial-type flagellum-dependent cell motility"/>
    <property type="evidence" value="ECO:0007669"/>
    <property type="project" value="InterPro"/>
</dbReference>
<name>A0A1J5QBG9_9ZZZZ</name>
<dbReference type="InterPro" id="IPR043427">
    <property type="entry name" value="YscJ/FliF"/>
</dbReference>
<protein>
    <submittedName>
        <fullName evidence="13">Flagellar M-ring protein</fullName>
    </submittedName>
</protein>